<evidence type="ECO:0000256" key="6">
    <source>
        <dbReference type="ARBA" id="ARBA00023012"/>
    </source>
</evidence>
<feature type="domain" description="CHASE" evidence="9">
    <location>
        <begin position="54"/>
        <end position="285"/>
    </location>
</feature>
<dbReference type="GO" id="GO:0016301">
    <property type="term" value="F:kinase activity"/>
    <property type="evidence" value="ECO:0007669"/>
    <property type="project" value="UniProtKB-KW"/>
</dbReference>
<dbReference type="InterPro" id="IPR050482">
    <property type="entry name" value="Sensor_HK_TwoCompSys"/>
</dbReference>
<dbReference type="Gene3D" id="3.30.450.350">
    <property type="entry name" value="CHASE domain"/>
    <property type="match status" value="1"/>
</dbReference>
<dbReference type="RefSeq" id="WP_161039362.1">
    <property type="nucleotide sequence ID" value="NZ_WWCM01000007.1"/>
</dbReference>
<evidence type="ECO:0000256" key="8">
    <source>
        <dbReference type="SAM" id="Phobius"/>
    </source>
</evidence>
<keyword evidence="4 10" id="KW-0418">Kinase</keyword>
<dbReference type="InterPro" id="IPR036890">
    <property type="entry name" value="HATPase_C_sf"/>
</dbReference>
<dbReference type="InterPro" id="IPR042240">
    <property type="entry name" value="CHASE_sf"/>
</dbReference>
<dbReference type="SMART" id="SM01079">
    <property type="entry name" value="CHASE"/>
    <property type="match status" value="1"/>
</dbReference>
<reference evidence="10 11" key="1">
    <citation type="submission" date="2019-12" db="EMBL/GenBank/DDBJ databases">
        <title>Novel species isolated from a subtropical stream in China.</title>
        <authorList>
            <person name="Lu H."/>
        </authorList>
    </citation>
    <scope>NUCLEOTIDE SEQUENCE [LARGE SCALE GENOMIC DNA]</scope>
    <source>
        <strain evidence="10 11">CY13W</strain>
    </source>
</reference>
<keyword evidence="7 8" id="KW-0472">Membrane</keyword>
<dbReference type="SUPFAM" id="SSF55874">
    <property type="entry name" value="ATPase domain of HSP90 chaperone/DNA topoisomerase II/histidine kinase"/>
    <property type="match status" value="1"/>
</dbReference>
<dbReference type="Proteomes" id="UP000478090">
    <property type="component" value="Unassembled WGS sequence"/>
</dbReference>
<comment type="subcellular location">
    <subcellularLocation>
        <location evidence="1">Membrane</location>
    </subcellularLocation>
</comment>
<proteinExistence type="predicted"/>
<organism evidence="10 11">
    <name type="scientific">Duganella qianjiadongensis</name>
    <dbReference type="NCBI Taxonomy" id="2692176"/>
    <lineage>
        <taxon>Bacteria</taxon>
        <taxon>Pseudomonadati</taxon>
        <taxon>Pseudomonadota</taxon>
        <taxon>Betaproteobacteria</taxon>
        <taxon>Burkholderiales</taxon>
        <taxon>Oxalobacteraceae</taxon>
        <taxon>Telluria group</taxon>
        <taxon>Duganella</taxon>
    </lineage>
</organism>
<keyword evidence="6" id="KW-0902">Two-component regulatory system</keyword>
<evidence type="ECO:0000256" key="2">
    <source>
        <dbReference type="ARBA" id="ARBA00022679"/>
    </source>
</evidence>
<keyword evidence="2" id="KW-0808">Transferase</keyword>
<dbReference type="Gene3D" id="3.30.565.10">
    <property type="entry name" value="Histidine kinase-like ATPase, C-terminal domain"/>
    <property type="match status" value="1"/>
</dbReference>
<dbReference type="PROSITE" id="PS50839">
    <property type="entry name" value="CHASE"/>
    <property type="match status" value="1"/>
</dbReference>
<dbReference type="Pfam" id="PF07730">
    <property type="entry name" value="HisKA_3"/>
    <property type="match status" value="1"/>
</dbReference>
<dbReference type="Pfam" id="PF02518">
    <property type="entry name" value="HATPase_c"/>
    <property type="match status" value="1"/>
</dbReference>
<dbReference type="EMBL" id="WWCM01000007">
    <property type="protein sequence ID" value="MYM39993.1"/>
    <property type="molecule type" value="Genomic_DNA"/>
</dbReference>
<gene>
    <name evidence="10" type="ORF">GTP27_11710</name>
</gene>
<evidence type="ECO:0000259" key="9">
    <source>
        <dbReference type="PROSITE" id="PS50839"/>
    </source>
</evidence>
<evidence type="ECO:0000256" key="7">
    <source>
        <dbReference type="ARBA" id="ARBA00023136"/>
    </source>
</evidence>
<evidence type="ECO:0000313" key="10">
    <source>
        <dbReference type="EMBL" id="MYM39993.1"/>
    </source>
</evidence>
<sequence length="588" mass="65334">MLVGTCLQVLVRHTIEHDAYGRFTQRAFNARYSINARLGSYSDVLRGTASFLAASERIDRAGFHRYVSSLMLQKQFPALDNINYAQAISAAQRPAFERWSRGSGDGQSEGYPGFIIRPPGQRESYTVLTMIEPTASFRDRIGLDIGVRASAAAALDLARDTGQMMTTGMPIENTRHAQGWALALRMPIYRKDMPLDDVAQRRAAYLGSVGIGFSVPRLVQGAMEGNQLQEVHLRLFDDGRNSDGSQSAPTLLFDNLGTLNADRRDGRNFSVTLPLDFNGRTWNAEFSASSAIWLSRFDAFLPWLAMACGFIGALLIYLLFHTLASSRRRAIEMARSMTQELRDSQDRLQQSHHTLRQLGAHTDQIKEQERKRIAREIHDDLGQNLLALRIETDMLATRTRLRHPRLHARACHTLAQIDSTIKSVRHIINDLRPTVLDLGLTPAVEWQIAQFRQRSGIVCELIEQQSDIQIDDHCATAIFRILQESLSNIMQHARASLVRVELRHSNGMLNMTISDNGIGMGEGSRNKVGSFGLVGMEERIHLLGGQCTITAGHHAGTTVSISVPVDYVAPPSLEAIHASTRMTADASA</sequence>
<dbReference type="InterPro" id="IPR003594">
    <property type="entry name" value="HATPase_dom"/>
</dbReference>
<dbReference type="Gene3D" id="1.20.5.1930">
    <property type="match status" value="1"/>
</dbReference>
<name>A0ABW9VKN2_9BURK</name>
<comment type="caution">
    <text evidence="10">The sequence shown here is derived from an EMBL/GenBank/DDBJ whole genome shotgun (WGS) entry which is preliminary data.</text>
</comment>
<keyword evidence="11" id="KW-1185">Reference proteome</keyword>
<dbReference type="CDD" id="cd16917">
    <property type="entry name" value="HATPase_UhpB-NarQ-NarX-like"/>
    <property type="match status" value="1"/>
</dbReference>
<keyword evidence="3 8" id="KW-0812">Transmembrane</keyword>
<feature type="transmembrane region" description="Helical" evidence="8">
    <location>
        <begin position="300"/>
        <end position="320"/>
    </location>
</feature>
<protein>
    <submittedName>
        <fullName evidence="10">Histidine kinase</fullName>
    </submittedName>
</protein>
<keyword evidence="5 8" id="KW-1133">Transmembrane helix</keyword>
<evidence type="ECO:0000256" key="4">
    <source>
        <dbReference type="ARBA" id="ARBA00022777"/>
    </source>
</evidence>
<dbReference type="InterPro" id="IPR011712">
    <property type="entry name" value="Sig_transdc_His_kin_sub3_dim/P"/>
</dbReference>
<accession>A0ABW9VKN2</accession>
<evidence type="ECO:0000256" key="3">
    <source>
        <dbReference type="ARBA" id="ARBA00022692"/>
    </source>
</evidence>
<dbReference type="SMART" id="SM00387">
    <property type="entry name" value="HATPase_c"/>
    <property type="match status" value="1"/>
</dbReference>
<dbReference type="PANTHER" id="PTHR24421:SF59">
    <property type="entry name" value="OXYGEN SENSOR HISTIDINE KINASE NREB"/>
    <property type="match status" value="1"/>
</dbReference>
<dbReference type="Pfam" id="PF03924">
    <property type="entry name" value="CHASE"/>
    <property type="match status" value="1"/>
</dbReference>
<evidence type="ECO:0000256" key="1">
    <source>
        <dbReference type="ARBA" id="ARBA00004370"/>
    </source>
</evidence>
<dbReference type="PANTHER" id="PTHR24421">
    <property type="entry name" value="NITRATE/NITRITE SENSOR PROTEIN NARX-RELATED"/>
    <property type="match status" value="1"/>
</dbReference>
<evidence type="ECO:0000256" key="5">
    <source>
        <dbReference type="ARBA" id="ARBA00022989"/>
    </source>
</evidence>
<dbReference type="InterPro" id="IPR006189">
    <property type="entry name" value="CHASE_dom"/>
</dbReference>
<evidence type="ECO:0000313" key="11">
    <source>
        <dbReference type="Proteomes" id="UP000478090"/>
    </source>
</evidence>